<keyword evidence="3" id="KW-1185">Reference proteome</keyword>
<feature type="compositionally biased region" description="Basic and acidic residues" evidence="1">
    <location>
        <begin position="16"/>
        <end position="52"/>
    </location>
</feature>
<evidence type="ECO:0000256" key="1">
    <source>
        <dbReference type="SAM" id="MobiDB-lite"/>
    </source>
</evidence>
<feature type="compositionally biased region" description="Polar residues" evidence="1">
    <location>
        <begin position="91"/>
        <end position="106"/>
    </location>
</feature>
<evidence type="ECO:0000313" key="2">
    <source>
        <dbReference type="EMBL" id="CAB1427618.1"/>
    </source>
</evidence>
<evidence type="ECO:0000313" key="3">
    <source>
        <dbReference type="Proteomes" id="UP001153269"/>
    </source>
</evidence>
<accession>A0A9N7UCN5</accession>
<protein>
    <submittedName>
        <fullName evidence="2">Uncharacterized protein</fullName>
    </submittedName>
</protein>
<reference evidence="2" key="1">
    <citation type="submission" date="2020-03" db="EMBL/GenBank/DDBJ databases">
        <authorList>
            <person name="Weist P."/>
        </authorList>
    </citation>
    <scope>NUCLEOTIDE SEQUENCE</scope>
</reference>
<comment type="caution">
    <text evidence="2">The sequence shown here is derived from an EMBL/GenBank/DDBJ whole genome shotgun (WGS) entry which is preliminary data.</text>
</comment>
<feature type="region of interest" description="Disordered" evidence="1">
    <location>
        <begin position="1"/>
        <end position="106"/>
    </location>
</feature>
<name>A0A9N7UCN5_PLEPL</name>
<dbReference type="AlphaFoldDB" id="A0A9N7UCN5"/>
<sequence>MWMKHKQSKPDGLLPTRRENLNPIKVRDQVHVEKRFLNQRRREERSKADVRNKKEKKKKQNKEKKKKKKKEMSVPTLSLEDSGTRPRHSSSLRSRQNNTDSSLIRY</sequence>
<dbReference type="Proteomes" id="UP001153269">
    <property type="component" value="Unassembled WGS sequence"/>
</dbReference>
<organism evidence="2 3">
    <name type="scientific">Pleuronectes platessa</name>
    <name type="common">European plaice</name>
    <dbReference type="NCBI Taxonomy" id="8262"/>
    <lineage>
        <taxon>Eukaryota</taxon>
        <taxon>Metazoa</taxon>
        <taxon>Chordata</taxon>
        <taxon>Craniata</taxon>
        <taxon>Vertebrata</taxon>
        <taxon>Euteleostomi</taxon>
        <taxon>Actinopterygii</taxon>
        <taxon>Neopterygii</taxon>
        <taxon>Teleostei</taxon>
        <taxon>Neoteleostei</taxon>
        <taxon>Acanthomorphata</taxon>
        <taxon>Carangaria</taxon>
        <taxon>Pleuronectiformes</taxon>
        <taxon>Pleuronectoidei</taxon>
        <taxon>Pleuronectidae</taxon>
        <taxon>Pleuronectes</taxon>
    </lineage>
</organism>
<gene>
    <name evidence="2" type="ORF">PLEPLA_LOCUS15559</name>
</gene>
<proteinExistence type="predicted"/>
<dbReference type="EMBL" id="CADEAL010000982">
    <property type="protein sequence ID" value="CAB1427618.1"/>
    <property type="molecule type" value="Genomic_DNA"/>
</dbReference>
<feature type="compositionally biased region" description="Basic residues" evidence="1">
    <location>
        <begin position="53"/>
        <end position="70"/>
    </location>
</feature>